<evidence type="ECO:0000313" key="2">
    <source>
        <dbReference type="Proteomes" id="UP000240739"/>
    </source>
</evidence>
<comment type="caution">
    <text evidence="1">The sequence shown here is derived from an EMBL/GenBank/DDBJ whole genome shotgun (WGS) entry which is preliminary data.</text>
</comment>
<evidence type="ECO:0008006" key="3">
    <source>
        <dbReference type="Google" id="ProtNLM"/>
    </source>
</evidence>
<keyword evidence="2" id="KW-1185">Reference proteome</keyword>
<name>A0A2T4UH34_9ACTN</name>
<sequence>MRTGEQLVDGRTGVQVVVLADAHDTGGAYGLLEVALPGGTCRSVGGRPAPLRLELEILHGHLLVDGDPLRAGDQVALAGDALARWTVEAGRGVLLLVEIRPGGHLRAAVQMLLDGD</sequence>
<gene>
    <name evidence="1" type="ORF">C7Y72_02210</name>
</gene>
<evidence type="ECO:0000313" key="1">
    <source>
        <dbReference type="EMBL" id="PTL58553.1"/>
    </source>
</evidence>
<dbReference type="Proteomes" id="UP000240739">
    <property type="component" value="Unassembled WGS sequence"/>
</dbReference>
<reference evidence="1 2" key="1">
    <citation type="submission" date="2018-03" db="EMBL/GenBank/DDBJ databases">
        <title>Aquarubrobacter algicola gen. nov., sp. nov., a novel actinobacterium isolated from shallow eutrophic lake during the end of cyanobacterial harmful algal blooms.</title>
        <authorList>
            <person name="Chun S.J."/>
        </authorList>
    </citation>
    <scope>NUCLEOTIDE SEQUENCE [LARGE SCALE GENOMIC DNA]</scope>
    <source>
        <strain evidence="1 2">Seoho-28</strain>
    </source>
</reference>
<organism evidence="1 2">
    <name type="scientific">Paraconexibacter algicola</name>
    <dbReference type="NCBI Taxonomy" id="2133960"/>
    <lineage>
        <taxon>Bacteria</taxon>
        <taxon>Bacillati</taxon>
        <taxon>Actinomycetota</taxon>
        <taxon>Thermoleophilia</taxon>
        <taxon>Solirubrobacterales</taxon>
        <taxon>Paraconexibacteraceae</taxon>
        <taxon>Paraconexibacter</taxon>
    </lineage>
</organism>
<dbReference type="AlphaFoldDB" id="A0A2T4UH34"/>
<dbReference type="EMBL" id="PYYB01000001">
    <property type="protein sequence ID" value="PTL58553.1"/>
    <property type="molecule type" value="Genomic_DNA"/>
</dbReference>
<protein>
    <recommendedName>
        <fullName evidence="3">Quercetin 2,3-dioxygenase C-terminal cupin domain-containing protein</fullName>
    </recommendedName>
</protein>
<proteinExistence type="predicted"/>
<accession>A0A2T4UH34</accession>
<dbReference type="RefSeq" id="WP_107566991.1">
    <property type="nucleotide sequence ID" value="NZ_PYYB01000001.1"/>
</dbReference>